<proteinExistence type="predicted"/>
<dbReference type="AlphaFoldDB" id="A0A1G6Z538"/>
<dbReference type="Proteomes" id="UP000199494">
    <property type="component" value="Unassembled WGS sequence"/>
</dbReference>
<dbReference type="Pfam" id="PF19760">
    <property type="entry name" value="DUF6247"/>
    <property type="match status" value="1"/>
</dbReference>
<dbReference type="InterPro" id="IPR046214">
    <property type="entry name" value="DUF6247"/>
</dbReference>
<reference evidence="1 2" key="1">
    <citation type="submission" date="2016-10" db="EMBL/GenBank/DDBJ databases">
        <authorList>
            <person name="de Groot N.N."/>
        </authorList>
    </citation>
    <scope>NUCLEOTIDE SEQUENCE [LARGE SCALE GENOMIC DNA]</scope>
    <source>
        <strain evidence="1 2">CGMCC 4.5506</strain>
    </source>
</reference>
<dbReference type="EMBL" id="FMZE01000015">
    <property type="protein sequence ID" value="SDD97641.1"/>
    <property type="molecule type" value="Genomic_DNA"/>
</dbReference>
<protein>
    <submittedName>
        <fullName evidence="1">Uncharacterized protein</fullName>
    </submittedName>
</protein>
<gene>
    <name evidence="1" type="ORF">SAMN05421630_115125</name>
</gene>
<accession>A0A1G6Z538</accession>
<evidence type="ECO:0000313" key="2">
    <source>
        <dbReference type="Proteomes" id="UP000199494"/>
    </source>
</evidence>
<organism evidence="1 2">
    <name type="scientific">Prauserella marina</name>
    <dbReference type="NCBI Taxonomy" id="530584"/>
    <lineage>
        <taxon>Bacteria</taxon>
        <taxon>Bacillati</taxon>
        <taxon>Actinomycetota</taxon>
        <taxon>Actinomycetes</taxon>
        <taxon>Pseudonocardiales</taxon>
        <taxon>Pseudonocardiaceae</taxon>
        <taxon>Prauserella</taxon>
    </lineage>
</organism>
<dbReference type="STRING" id="530584.SAMN05421630_115125"/>
<name>A0A1G6Z538_9PSEU</name>
<evidence type="ECO:0000313" key="1">
    <source>
        <dbReference type="EMBL" id="SDD97641.1"/>
    </source>
</evidence>
<keyword evidence="2" id="KW-1185">Reference proteome</keyword>
<sequence length="112" mass="12403">MTDMTAHHALPAGPPPASSLRPGADPKAISAALLPADQEQFKQEFAQTLERMKGTLDLTELHALLEQWRRLAVLQREPDRFHHVVRRAAELRTGRPVPADEPLETTRADAGI</sequence>